<dbReference type="Pfam" id="PF00899">
    <property type="entry name" value="ThiF"/>
    <property type="match status" value="1"/>
</dbReference>
<dbReference type="GeneID" id="90073434"/>
<protein>
    <recommendedName>
        <fullName evidence="4">NEDD8-activating enzyme E1 regulatory subunit</fullName>
    </recommendedName>
</protein>
<name>A0AAV5QKE6_9ASCO</name>
<dbReference type="GO" id="GO:0019781">
    <property type="term" value="F:NEDD8 activating enzyme activity"/>
    <property type="evidence" value="ECO:0007669"/>
    <property type="project" value="UniProtKB-UniRule"/>
</dbReference>
<dbReference type="GO" id="GO:0045116">
    <property type="term" value="P:protein neddylation"/>
    <property type="evidence" value="ECO:0007669"/>
    <property type="project" value="UniProtKB-UniRule"/>
</dbReference>
<keyword evidence="7" id="KW-1185">Reference proteome</keyword>
<dbReference type="InterPro" id="IPR035985">
    <property type="entry name" value="Ubiquitin-activating_enz"/>
</dbReference>
<sequence length="518" mass="58810">MVVNEQKYDRQLRLWASDGQQDLEESHVCLINATSTGCEILKNLVLPNVGQFTIIDGESISERDLSSNFFLEEGDYGKLRAAVATESLKELNPSVHGQYLGTSIDDFLIEHCSVSSFWNKFSLIIFTSSFKYNVSFHKLVSLIYGKIPILEANSVGFYGSLKLIFNERTIIQTHLNEIPDLRIDLPWPELSDYLNGLNIEKLSIEELKNIPYSLLLMNFRRKYVDATGNEKPTRKDFKKFVETDELVKDIRYAALENIEELLKFSWRGTTRTTIPSTIQQILEDSNTLSSPLSSSPFWVLVKALKRFVNENGCLPLSGKIVDMASSTEKYIELQKLYREKAEKDKKLIEEYASDISAECIVSQALLDNFCKNSQYLVVQKGSKDFVNNKMVNAILTGDNSSRVSIQMAFLTLGVFCENHEHQYPKMEDLPELIDITETRFLNGNKVPLSSKGGDEDSKYIKTLKEFIRMEGCEMINTASFIGGLGGQEALKILTNQYVPLNNTLVYDGIESSIEKWKV</sequence>
<evidence type="ECO:0000313" key="7">
    <source>
        <dbReference type="Proteomes" id="UP001360560"/>
    </source>
</evidence>
<dbReference type="Gene3D" id="3.40.50.12550">
    <property type="entry name" value="Ubiquitin-activating enzyme E1, inactive adenylation domain, subdomain 2"/>
    <property type="match status" value="1"/>
</dbReference>
<evidence type="ECO:0000256" key="2">
    <source>
        <dbReference type="ARBA" id="ARBA00006868"/>
    </source>
</evidence>
<evidence type="ECO:0000256" key="3">
    <source>
        <dbReference type="ARBA" id="ARBA00022786"/>
    </source>
</evidence>
<dbReference type="AlphaFoldDB" id="A0AAV5QKE6"/>
<proteinExistence type="inferred from homology"/>
<evidence type="ECO:0000256" key="1">
    <source>
        <dbReference type="ARBA" id="ARBA00005032"/>
    </source>
</evidence>
<comment type="similarity">
    <text evidence="2 4">Belongs to the ubiquitin-activating E1 family. ULA1 subfamily.</text>
</comment>
<dbReference type="RefSeq" id="XP_064852455.1">
    <property type="nucleotide sequence ID" value="XM_064996383.1"/>
</dbReference>
<comment type="function">
    <text evidence="4">Regulatory subunit of the dimeric UBA3-ULA1 E1 enzyme.</text>
</comment>
<gene>
    <name evidence="6" type="ORF">DASC09_027800</name>
</gene>
<dbReference type="Gene3D" id="3.40.50.720">
    <property type="entry name" value="NAD(P)-binding Rossmann-like Domain"/>
    <property type="match status" value="1"/>
</dbReference>
<reference evidence="6 7" key="1">
    <citation type="journal article" date="2023" name="Elife">
        <title>Identification of key yeast species and microbe-microbe interactions impacting larval growth of Drosophila in the wild.</title>
        <authorList>
            <person name="Mure A."/>
            <person name="Sugiura Y."/>
            <person name="Maeda R."/>
            <person name="Honda K."/>
            <person name="Sakurai N."/>
            <person name="Takahashi Y."/>
            <person name="Watada M."/>
            <person name="Katoh T."/>
            <person name="Gotoh A."/>
            <person name="Gotoh Y."/>
            <person name="Taniguchi I."/>
            <person name="Nakamura K."/>
            <person name="Hayashi T."/>
            <person name="Katayama T."/>
            <person name="Uemura T."/>
            <person name="Hattori Y."/>
        </authorList>
    </citation>
    <scope>NUCLEOTIDE SEQUENCE [LARGE SCALE GENOMIC DNA]</scope>
    <source>
        <strain evidence="6 7">SC-9</strain>
    </source>
</reference>
<dbReference type="Proteomes" id="UP001360560">
    <property type="component" value="Unassembled WGS sequence"/>
</dbReference>
<comment type="pathway">
    <text evidence="1 4">Protein modification; protein neddylation.</text>
</comment>
<evidence type="ECO:0000313" key="6">
    <source>
        <dbReference type="EMBL" id="GMM35455.1"/>
    </source>
</evidence>
<dbReference type="EMBL" id="BTFZ01000006">
    <property type="protein sequence ID" value="GMM35455.1"/>
    <property type="molecule type" value="Genomic_DNA"/>
</dbReference>
<dbReference type="PANTHER" id="PTHR10953">
    <property type="entry name" value="UBIQUITIN-ACTIVATING ENZYME E1"/>
    <property type="match status" value="1"/>
</dbReference>
<feature type="domain" description="THIF-type NAD/FAD binding fold" evidence="5">
    <location>
        <begin position="8"/>
        <end position="515"/>
    </location>
</feature>
<dbReference type="InterPro" id="IPR030667">
    <property type="entry name" value="APP-BP1"/>
</dbReference>
<comment type="caution">
    <text evidence="6">The sequence shown here is derived from an EMBL/GenBank/DDBJ whole genome shotgun (WGS) entry which is preliminary data.</text>
</comment>
<dbReference type="PIRSF" id="PIRSF039099">
    <property type="entry name" value="APP-BP1"/>
    <property type="match status" value="1"/>
</dbReference>
<dbReference type="InterPro" id="IPR000594">
    <property type="entry name" value="ThiF_NAD_FAD-bd"/>
</dbReference>
<dbReference type="SUPFAM" id="SSF69572">
    <property type="entry name" value="Activating enzymes of the ubiquitin-like proteins"/>
    <property type="match status" value="1"/>
</dbReference>
<evidence type="ECO:0000256" key="4">
    <source>
        <dbReference type="PIRNR" id="PIRNR039099"/>
    </source>
</evidence>
<evidence type="ECO:0000259" key="5">
    <source>
        <dbReference type="Pfam" id="PF00899"/>
    </source>
</evidence>
<dbReference type="PANTHER" id="PTHR10953:SF29">
    <property type="entry name" value="NEDD8-ACTIVATING ENZYME E1 REGULATORY SUBUNIT"/>
    <property type="match status" value="1"/>
</dbReference>
<dbReference type="GO" id="GO:0005737">
    <property type="term" value="C:cytoplasm"/>
    <property type="evidence" value="ECO:0007669"/>
    <property type="project" value="TreeGrafter"/>
</dbReference>
<organism evidence="6 7">
    <name type="scientific">Saccharomycopsis crataegensis</name>
    <dbReference type="NCBI Taxonomy" id="43959"/>
    <lineage>
        <taxon>Eukaryota</taxon>
        <taxon>Fungi</taxon>
        <taxon>Dikarya</taxon>
        <taxon>Ascomycota</taxon>
        <taxon>Saccharomycotina</taxon>
        <taxon>Saccharomycetes</taxon>
        <taxon>Saccharomycopsidaceae</taxon>
        <taxon>Saccharomycopsis</taxon>
    </lineage>
</organism>
<accession>A0AAV5QKE6</accession>
<keyword evidence="3 4" id="KW-0833">Ubl conjugation pathway</keyword>
<dbReference type="InterPro" id="IPR045886">
    <property type="entry name" value="ThiF/MoeB/HesA"/>
</dbReference>